<dbReference type="PANTHER" id="PTHR43666:SF1">
    <property type="entry name" value="CONSERVED PROTEIN"/>
    <property type="match status" value="1"/>
</dbReference>
<dbReference type="EMBL" id="BAABHB010000001">
    <property type="protein sequence ID" value="GAA4398506.1"/>
    <property type="molecule type" value="Genomic_DNA"/>
</dbReference>
<dbReference type="InterPro" id="IPR045569">
    <property type="entry name" value="Metalloprtase-TldD/E_C"/>
</dbReference>
<sequence>MSIILSESEAKALLQKVLNYSKADECEVNLLGEERGNIRYARNEVSTSGSVINQNLAVQSAFGKKVGVATIDEFDDASIEKVVRRSEELARLAPENPEYVGVLGPQQYLKTNGFFESTAKINPAARADAVAKSLELTRNTRGGPALSAAGFMEDQRGYNAIMNSKGLFAYYPSTNVNFSLTVRTEDGTGSGYITRGYSDFSKLDTAADTRIATQKCLGSVGARALEPGKYTVILEPTAAAVLLENIFFNMDARNADEGRSFLSKPGGKTKLGEKIVDERVTIYSDPANPELPASPWSGDGRPQEKVNWIDKGVVKNMPYSRFWAQKQGVKAVPFPNNAIMAGGMASLEDMIKSTQRGILVTKLWYIRSVDPQTLLLTGLTRDGTFYIENGKIKHPVKNFRFNESPIIMLNNLEALGKPERVVSTETDNNYLIPPMKIREFTFTSLSDAV</sequence>
<name>A0ABP8JZX2_9BACT</name>
<accession>A0ABP8JZX2</accession>
<evidence type="ECO:0000313" key="5">
    <source>
        <dbReference type="EMBL" id="GAA4398506.1"/>
    </source>
</evidence>
<gene>
    <name evidence="5" type="ORF">GCM10023187_09250</name>
</gene>
<dbReference type="InterPro" id="IPR035068">
    <property type="entry name" value="TldD/PmbA_N"/>
</dbReference>
<dbReference type="Proteomes" id="UP001500936">
    <property type="component" value="Unassembled WGS sequence"/>
</dbReference>
<dbReference type="Pfam" id="PF01523">
    <property type="entry name" value="PmbA_TldD_1st"/>
    <property type="match status" value="1"/>
</dbReference>
<keyword evidence="6" id="KW-1185">Reference proteome</keyword>
<dbReference type="InterPro" id="IPR045570">
    <property type="entry name" value="Metalloprtase-TldD/E_cen_dom"/>
</dbReference>
<evidence type="ECO:0000259" key="4">
    <source>
        <dbReference type="Pfam" id="PF19290"/>
    </source>
</evidence>
<feature type="domain" description="Metalloprotease TldD/E C-terminal" evidence="3">
    <location>
        <begin position="227"/>
        <end position="443"/>
    </location>
</feature>
<dbReference type="PANTHER" id="PTHR43666">
    <property type="entry name" value="TLDD PROTEIN"/>
    <property type="match status" value="1"/>
</dbReference>
<dbReference type="Pfam" id="PF19289">
    <property type="entry name" value="PmbA_TldD_3rd"/>
    <property type="match status" value="1"/>
</dbReference>
<dbReference type="InterPro" id="IPR002510">
    <property type="entry name" value="Metalloprtase-TldD/E_N"/>
</dbReference>
<dbReference type="Gene3D" id="3.30.2290.10">
    <property type="entry name" value="PmbA/TldD superfamily"/>
    <property type="match status" value="1"/>
</dbReference>
<dbReference type="RefSeq" id="WP_345264409.1">
    <property type="nucleotide sequence ID" value="NZ_BAABHB010000001.1"/>
</dbReference>
<dbReference type="SUPFAM" id="SSF111283">
    <property type="entry name" value="Putative modulator of DNA gyrase, PmbA/TldD"/>
    <property type="match status" value="1"/>
</dbReference>
<reference evidence="6" key="1">
    <citation type="journal article" date="2019" name="Int. J. Syst. Evol. Microbiol.">
        <title>The Global Catalogue of Microorganisms (GCM) 10K type strain sequencing project: providing services to taxonomists for standard genome sequencing and annotation.</title>
        <authorList>
            <consortium name="The Broad Institute Genomics Platform"/>
            <consortium name="The Broad Institute Genome Sequencing Center for Infectious Disease"/>
            <person name="Wu L."/>
            <person name="Ma J."/>
        </authorList>
    </citation>
    <scope>NUCLEOTIDE SEQUENCE [LARGE SCALE GENOMIC DNA]</scope>
    <source>
        <strain evidence="6">JCM 17925</strain>
    </source>
</reference>
<feature type="domain" description="Metalloprotease TldD/E N-terminal" evidence="2">
    <location>
        <begin position="27"/>
        <end position="90"/>
    </location>
</feature>
<proteinExistence type="inferred from homology"/>
<organism evidence="5 6">
    <name type="scientific">Nibrella viscosa</name>
    <dbReference type="NCBI Taxonomy" id="1084524"/>
    <lineage>
        <taxon>Bacteria</taxon>
        <taxon>Pseudomonadati</taxon>
        <taxon>Bacteroidota</taxon>
        <taxon>Cytophagia</taxon>
        <taxon>Cytophagales</taxon>
        <taxon>Spirosomataceae</taxon>
        <taxon>Nibrella</taxon>
    </lineage>
</organism>
<evidence type="ECO:0000259" key="3">
    <source>
        <dbReference type="Pfam" id="PF19289"/>
    </source>
</evidence>
<dbReference type="InterPro" id="IPR036059">
    <property type="entry name" value="TldD/PmbA_sf"/>
</dbReference>
<evidence type="ECO:0000259" key="2">
    <source>
        <dbReference type="Pfam" id="PF01523"/>
    </source>
</evidence>
<dbReference type="Pfam" id="PF19290">
    <property type="entry name" value="PmbA_TldD_2nd"/>
    <property type="match status" value="1"/>
</dbReference>
<evidence type="ECO:0000313" key="6">
    <source>
        <dbReference type="Proteomes" id="UP001500936"/>
    </source>
</evidence>
<comment type="similarity">
    <text evidence="1">Belongs to the peptidase U62 family.</text>
</comment>
<comment type="caution">
    <text evidence="5">The sequence shown here is derived from an EMBL/GenBank/DDBJ whole genome shotgun (WGS) entry which is preliminary data.</text>
</comment>
<evidence type="ECO:0000256" key="1">
    <source>
        <dbReference type="ARBA" id="ARBA00005836"/>
    </source>
</evidence>
<protein>
    <submittedName>
        <fullName evidence="5">TldD/PmbA family protein</fullName>
    </submittedName>
</protein>
<feature type="domain" description="Metalloprotease TldD/E central" evidence="4">
    <location>
        <begin position="120"/>
        <end position="207"/>
    </location>
</feature>